<feature type="transmembrane region" description="Helical" evidence="1">
    <location>
        <begin position="873"/>
        <end position="892"/>
    </location>
</feature>
<dbReference type="InParanoid" id="A0A1X7U2U7"/>
<name>A0A1X7U2U7_AMPQE</name>
<evidence type="ECO:0000256" key="1">
    <source>
        <dbReference type="SAM" id="Phobius"/>
    </source>
</evidence>
<organism evidence="2">
    <name type="scientific">Amphimedon queenslandica</name>
    <name type="common">Sponge</name>
    <dbReference type="NCBI Taxonomy" id="400682"/>
    <lineage>
        <taxon>Eukaryota</taxon>
        <taxon>Metazoa</taxon>
        <taxon>Porifera</taxon>
        <taxon>Demospongiae</taxon>
        <taxon>Heteroscleromorpha</taxon>
        <taxon>Haplosclerida</taxon>
        <taxon>Niphatidae</taxon>
        <taxon>Amphimedon</taxon>
    </lineage>
</organism>
<feature type="transmembrane region" description="Helical" evidence="1">
    <location>
        <begin position="692"/>
        <end position="710"/>
    </location>
</feature>
<feature type="transmembrane region" description="Helical" evidence="1">
    <location>
        <begin position="815"/>
        <end position="838"/>
    </location>
</feature>
<keyword evidence="1" id="KW-0812">Transmembrane</keyword>
<keyword evidence="1" id="KW-0472">Membrane</keyword>
<reference evidence="2" key="1">
    <citation type="submission" date="2017-05" db="UniProtKB">
        <authorList>
            <consortium name="EnsemblMetazoa"/>
        </authorList>
    </citation>
    <scope>IDENTIFICATION</scope>
</reference>
<feature type="transmembrane region" description="Helical" evidence="1">
    <location>
        <begin position="577"/>
        <end position="600"/>
    </location>
</feature>
<keyword evidence="1" id="KW-1133">Transmembrane helix</keyword>
<feature type="transmembrane region" description="Helical" evidence="1">
    <location>
        <begin position="662"/>
        <end position="680"/>
    </location>
</feature>
<sequence length="985" mass="110930">MYVSLRNAVDSMITLSAFDNVTEALHISYYPPPVCYNELHHYSLTLTNVTVTKGSLWLWMDHGTSYNISVSLDNVNIVNSSNYGAVHNSFKSLSSLYITNTSVYNCSGNGFISFSTTYSQQSKNCNIKGVESQLAIVIEDSQFYNTKFGLVLAIERDYFQLSNHHIDITVKSCSIRDNDEYGSAIPGDLSPSAHISVIDTELVGNWRNAIVGCLFIILNNIIITNSLSTGLVIIASVVTVENRLVFKNNTGVVGGGMSINGSSVLVALSPSANLEFIDNHATYKGGGMYIDNKTENQYFYSYFYFSTALNIFTFKGNTAGVAGNDIYGVDSQLEYLASYTLANLSTSSDASAFALCDPDSNEITPIWYDDEQQSVFPGQPLKYNVALFGRTFKTNSYSLTDGRITIEINGTIVIDKYINNCSLIEYTTKYINHFGEHNITLIVTTDISFSTELGISFILNECPIGFSVNSSGLCDCSVSRENVTCDINTLHITHNGLLWIGTYHTTTPFNDNETNPNACIINEDCLLYCSPNPVIFQFNHTDTQCVDKRGHRMCGSCRDGYSLLMGSNKCKQCHNSYIMIAWIALFAVMGVLLVVLLIALKLTVSVGTLNSLLFYANIVKLYEPVFSRKRALPVLSQVISWINLDFGIEICFYNSMDSYAKQWLQFAFPLYLWIIIIIIIQLSRRYHKISRLMGSHAVPVLSTLFLLSYTKLVRTIVIVLHKREVTIHCTNESVRSVSLWYEDPNVEYAKGKHAGLFGFALLVSVFFVIPYTLFLLLNPFYEKYLSNFKVFKNFWNHFKPIIDAYSGPMKDEYRFWPGLLLVARVPVLLSVTLVDSLIQSQHFLLSMLLTVLVIVLSLGHCFGGVYKKRMNNVLEVWFLFNLCIMVGLSVAFTDESKILIWYNTCLSVFIFSFILIVVYYLYLQLSHMKCFDALIKKLFKKQDEGDNSLTESHKTVDQQMREIIAPNSTDVVLSNDHRESVIDLF</sequence>
<dbReference type="EnsemblMetazoa" id="Aqu2.1.21756_001">
    <property type="protein sequence ID" value="Aqu2.1.21756_001"/>
    <property type="gene ID" value="Aqu2.1.21756"/>
</dbReference>
<proteinExistence type="predicted"/>
<dbReference type="AlphaFoldDB" id="A0A1X7U2U7"/>
<evidence type="ECO:0000313" key="2">
    <source>
        <dbReference type="EnsemblMetazoa" id="Aqu2.1.21756_001"/>
    </source>
</evidence>
<protein>
    <submittedName>
        <fullName evidence="2">Uncharacterized protein</fullName>
    </submittedName>
</protein>
<feature type="transmembrane region" description="Helical" evidence="1">
    <location>
        <begin position="844"/>
        <end position="866"/>
    </location>
</feature>
<accession>A0A1X7U2U7</accession>
<feature type="transmembrane region" description="Helical" evidence="1">
    <location>
        <begin position="898"/>
        <end position="922"/>
    </location>
</feature>
<feature type="transmembrane region" description="Helical" evidence="1">
    <location>
        <begin position="754"/>
        <end position="777"/>
    </location>
</feature>